<dbReference type="InterPro" id="IPR003770">
    <property type="entry name" value="MLTG-like"/>
</dbReference>
<comment type="caution">
    <text evidence="9">The sequence shown here is derived from an EMBL/GenBank/DDBJ whole genome shotgun (WGS) entry which is preliminary data.</text>
</comment>
<feature type="transmembrane region" description="Helical" evidence="7">
    <location>
        <begin position="101"/>
        <end position="122"/>
    </location>
</feature>
<keyword evidence="4 7" id="KW-0472">Membrane</keyword>
<dbReference type="Pfam" id="PF02618">
    <property type="entry name" value="YceG"/>
    <property type="match status" value="1"/>
</dbReference>
<evidence type="ECO:0000256" key="1">
    <source>
        <dbReference type="ARBA" id="ARBA00022475"/>
    </source>
</evidence>
<comment type="subcellular location">
    <subcellularLocation>
        <location evidence="7">Cell membrane</location>
        <topology evidence="7">Single-pass membrane protein</topology>
    </subcellularLocation>
</comment>
<comment type="catalytic activity">
    <reaction evidence="7">
        <text>a peptidoglycan chain = a peptidoglycan chain with N-acetyl-1,6-anhydromuramyl-[peptide] at the reducing end + a peptidoglycan chain with N-acetylglucosamine at the non-reducing end.</text>
        <dbReference type="EC" id="4.2.2.29"/>
    </reaction>
</comment>
<evidence type="ECO:0000313" key="9">
    <source>
        <dbReference type="EMBL" id="MCZ4518319.1"/>
    </source>
</evidence>
<feature type="site" description="Important for catalytic activity" evidence="7">
    <location>
        <position position="358"/>
    </location>
</feature>
<reference evidence="9" key="1">
    <citation type="submission" date="2022-12" db="EMBL/GenBank/DDBJ databases">
        <authorList>
            <person name="Krivoruchko A.V."/>
            <person name="Elkin A."/>
        </authorList>
    </citation>
    <scope>NUCLEOTIDE SEQUENCE</scope>
    <source>
        <strain evidence="9">IEGM 1391</strain>
    </source>
</reference>
<evidence type="ECO:0000256" key="4">
    <source>
        <dbReference type="ARBA" id="ARBA00023136"/>
    </source>
</evidence>
<name>A0ABT4MBJ1_9NOCA</name>
<keyword evidence="3 7" id="KW-1133">Transmembrane helix</keyword>
<feature type="region of interest" description="Disordered" evidence="8">
    <location>
        <begin position="1"/>
        <end position="96"/>
    </location>
</feature>
<keyword evidence="1 7" id="KW-1003">Cell membrane</keyword>
<comment type="function">
    <text evidence="7">Functions as a peptidoglycan terminase that cleaves nascent peptidoglycan strands endolytically to terminate their elongation.</text>
</comment>
<dbReference type="PANTHER" id="PTHR30518">
    <property type="entry name" value="ENDOLYTIC MUREIN TRANSGLYCOSYLASE"/>
    <property type="match status" value="1"/>
</dbReference>
<keyword evidence="10" id="KW-1185">Reference proteome</keyword>
<evidence type="ECO:0000256" key="6">
    <source>
        <dbReference type="ARBA" id="ARBA00023316"/>
    </source>
</evidence>
<feature type="compositionally biased region" description="Basic and acidic residues" evidence="8">
    <location>
        <begin position="58"/>
        <end position="92"/>
    </location>
</feature>
<evidence type="ECO:0000256" key="8">
    <source>
        <dbReference type="SAM" id="MobiDB-lite"/>
    </source>
</evidence>
<keyword evidence="5 7" id="KW-0456">Lyase</keyword>
<dbReference type="EC" id="4.2.2.29" evidence="7"/>
<gene>
    <name evidence="7" type="primary">mltG</name>
    <name evidence="9" type="ORF">O4220_07290</name>
</gene>
<dbReference type="RefSeq" id="WP_269603019.1">
    <property type="nucleotide sequence ID" value="NZ_JAPWIJ010000003.1"/>
</dbReference>
<evidence type="ECO:0000256" key="7">
    <source>
        <dbReference type="HAMAP-Rule" id="MF_02065"/>
    </source>
</evidence>
<dbReference type="EMBL" id="JAPWIJ010000003">
    <property type="protein sequence ID" value="MCZ4518319.1"/>
    <property type="molecule type" value="Genomic_DNA"/>
</dbReference>
<evidence type="ECO:0000313" key="10">
    <source>
        <dbReference type="Proteomes" id="UP001081071"/>
    </source>
</evidence>
<keyword evidence="6 7" id="KW-0961">Cell wall biogenesis/degradation</keyword>
<dbReference type="Proteomes" id="UP001081071">
    <property type="component" value="Unassembled WGS sequence"/>
</dbReference>
<evidence type="ECO:0000256" key="3">
    <source>
        <dbReference type="ARBA" id="ARBA00022989"/>
    </source>
</evidence>
<feature type="compositionally biased region" description="Basic and acidic residues" evidence="8">
    <location>
        <begin position="1"/>
        <end position="38"/>
    </location>
</feature>
<evidence type="ECO:0000256" key="2">
    <source>
        <dbReference type="ARBA" id="ARBA00022692"/>
    </source>
</evidence>
<sequence length="478" mass="50995">MNNHGSFDRDRRDARSDEAHTDPIGYRVDEGSDFDRRMNGRPRPPQRHEPHPTPAPGADRERDRTPRPDSERGAEPREVGRSRAASRRDRAASTRKRRGRIVALVLGLVLIVAVAGGGYFAVSKFGNRTTPNADFAAGSSGDGVVIQVHPNDTAQQIGTEAADKGVVASSGAFLEAAIANNAITSVQPGFYLLTSNVPASRAVSELVDPASRVGNMVISEGRQLHDARDVNTGAVKKGIYTLISEASCVDRTGSGTPVCVSYDDLNAAGAVDDPAALGVPAWATDRVEGVPDRDRQLEGLIAAGTWDFDPSAAPADILKQLVSESSTRYEDTGILTAGTNSGLTPYDTLVAASLVERESLPQDFSKVARVILNRLAVPQKLEFDSTVNYSLDTTEVATTDADRARVTPWNTYASEGLPATPISSPSIGAVQAVEAPADGDWLYFVTINQAGETLFTRSYEEHLANIAKVEPGFLDSGR</sequence>
<proteinExistence type="inferred from homology"/>
<dbReference type="HAMAP" id="MF_02065">
    <property type="entry name" value="MltG"/>
    <property type="match status" value="1"/>
</dbReference>
<evidence type="ECO:0000256" key="5">
    <source>
        <dbReference type="ARBA" id="ARBA00023239"/>
    </source>
</evidence>
<organism evidence="9 10">
    <name type="scientific">Rhodococcus ruber</name>
    <dbReference type="NCBI Taxonomy" id="1830"/>
    <lineage>
        <taxon>Bacteria</taxon>
        <taxon>Bacillati</taxon>
        <taxon>Actinomycetota</taxon>
        <taxon>Actinomycetes</taxon>
        <taxon>Mycobacteriales</taxon>
        <taxon>Nocardiaceae</taxon>
        <taxon>Rhodococcus</taxon>
    </lineage>
</organism>
<dbReference type="PANTHER" id="PTHR30518:SF2">
    <property type="entry name" value="ENDOLYTIC MUREIN TRANSGLYCOSYLASE"/>
    <property type="match status" value="1"/>
</dbReference>
<accession>A0ABT4MBJ1</accession>
<keyword evidence="2 7" id="KW-0812">Transmembrane</keyword>
<comment type="similarity">
    <text evidence="7">Belongs to the transglycosylase MltG family.</text>
</comment>
<protein>
    <recommendedName>
        <fullName evidence="7">Endolytic murein transglycosylase</fullName>
        <ecNumber evidence="7">4.2.2.29</ecNumber>
    </recommendedName>
    <alternativeName>
        <fullName evidence="7">Peptidoglycan lytic transglycosylase</fullName>
    </alternativeName>
    <alternativeName>
        <fullName evidence="7">Peptidoglycan polymerization terminase</fullName>
    </alternativeName>
</protein>